<keyword evidence="9" id="KW-1185">Reference proteome</keyword>
<accession>A0A2T2NA51</accession>
<evidence type="ECO:0000256" key="3">
    <source>
        <dbReference type="ARBA" id="ARBA00022692"/>
    </source>
</evidence>
<dbReference type="SUPFAM" id="SSF103473">
    <property type="entry name" value="MFS general substrate transporter"/>
    <property type="match status" value="1"/>
</dbReference>
<feature type="transmembrane region" description="Helical" evidence="6">
    <location>
        <begin position="382"/>
        <end position="403"/>
    </location>
</feature>
<evidence type="ECO:0000256" key="1">
    <source>
        <dbReference type="ARBA" id="ARBA00004141"/>
    </source>
</evidence>
<protein>
    <submittedName>
        <fullName evidence="8">MFS general substrate transporter</fullName>
    </submittedName>
</protein>
<feature type="transmembrane region" description="Helical" evidence="6">
    <location>
        <begin position="24"/>
        <end position="40"/>
    </location>
</feature>
<evidence type="ECO:0000313" key="8">
    <source>
        <dbReference type="EMBL" id="PSN61928.1"/>
    </source>
</evidence>
<dbReference type="PROSITE" id="PS50850">
    <property type="entry name" value="MFS"/>
    <property type="match status" value="1"/>
</dbReference>
<sequence>MSYPSPSAEELLPLRKAISQYQKLVGYCMAMTIVILLWGYDSVIVNNITAIPKFQEDYGQPLASTTENETNWMIPSLWLGLWSSISNLGNAIGAIAGGWMQDRIGRRQCLLIGSIITAGSIFLMFFSNRSADVDSRRSLLLIGKVIQGIALGIIKIQTMTYISENVPTCLRGAIMALFPVFTLLGQLIGALVIFSVEEYESEKGYLIAMGSQWAFSIAPFILAFIMPESPPYLVRRRDYPAARRSLERLFAPKNNVDSALARIRESIEYEEKTAANVSYAECFNPSNRRRTFVIIFANLLPPFFGLPLLSSISYFLQQVGMESRNSITCFMIGIALGLVANVASTWTLSHVGRRKLTITTMAIASLLWGGMGISGFWQNANITPWTTAALGISVIVVCGVGCWPASYAIMSEASALRLRAKSQAIGGISAYVSAIVTYFVLPYFYNPDALQLGAKTGFLFAGLCVIGAVTTYFLVPEMKGKTVLEIDQLFERKVKARGSSE</sequence>
<dbReference type="InterPro" id="IPR005829">
    <property type="entry name" value="Sugar_transporter_CS"/>
</dbReference>
<comment type="subcellular location">
    <subcellularLocation>
        <location evidence="1">Membrane</location>
        <topology evidence="1">Multi-pass membrane protein</topology>
    </subcellularLocation>
</comment>
<dbReference type="Pfam" id="PF00083">
    <property type="entry name" value="Sugar_tr"/>
    <property type="match status" value="1"/>
</dbReference>
<dbReference type="PANTHER" id="PTHR48022">
    <property type="entry name" value="PLASTIDIC GLUCOSE TRANSPORTER 4"/>
    <property type="match status" value="1"/>
</dbReference>
<feature type="transmembrane region" description="Helical" evidence="6">
    <location>
        <begin position="174"/>
        <end position="194"/>
    </location>
</feature>
<evidence type="ECO:0000256" key="6">
    <source>
        <dbReference type="SAM" id="Phobius"/>
    </source>
</evidence>
<dbReference type="InterPro" id="IPR050360">
    <property type="entry name" value="MFS_Sugar_Transporters"/>
</dbReference>
<dbReference type="GO" id="GO:0016020">
    <property type="term" value="C:membrane"/>
    <property type="evidence" value="ECO:0007669"/>
    <property type="project" value="UniProtKB-SubCell"/>
</dbReference>
<feature type="transmembrane region" description="Helical" evidence="6">
    <location>
        <begin position="206"/>
        <end position="227"/>
    </location>
</feature>
<comment type="similarity">
    <text evidence="2">Belongs to the major facilitator superfamily. Sugar transporter (TC 2.A.1.1) family.</text>
</comment>
<dbReference type="PROSITE" id="PS00217">
    <property type="entry name" value="SUGAR_TRANSPORT_2"/>
    <property type="match status" value="1"/>
</dbReference>
<dbReference type="AlphaFoldDB" id="A0A2T2NA51"/>
<dbReference type="Gene3D" id="1.20.1250.20">
    <property type="entry name" value="MFS general substrate transporter like domains"/>
    <property type="match status" value="1"/>
</dbReference>
<feature type="domain" description="Major facilitator superfamily (MFS) profile" evidence="7">
    <location>
        <begin position="27"/>
        <end position="479"/>
    </location>
</feature>
<gene>
    <name evidence="8" type="ORF">BS50DRAFT_613070</name>
</gene>
<evidence type="ECO:0000256" key="5">
    <source>
        <dbReference type="ARBA" id="ARBA00023136"/>
    </source>
</evidence>
<dbReference type="OrthoDB" id="6612291at2759"/>
<organism evidence="8 9">
    <name type="scientific">Corynespora cassiicola Philippines</name>
    <dbReference type="NCBI Taxonomy" id="1448308"/>
    <lineage>
        <taxon>Eukaryota</taxon>
        <taxon>Fungi</taxon>
        <taxon>Dikarya</taxon>
        <taxon>Ascomycota</taxon>
        <taxon>Pezizomycotina</taxon>
        <taxon>Dothideomycetes</taxon>
        <taxon>Pleosporomycetidae</taxon>
        <taxon>Pleosporales</taxon>
        <taxon>Corynesporascaceae</taxon>
        <taxon>Corynespora</taxon>
    </lineage>
</organism>
<name>A0A2T2NA51_CORCC</name>
<dbReference type="PANTHER" id="PTHR48022:SF41">
    <property type="entry name" value="MAJOR FACILITATOR SUPERFAMILY (MFS) PROFILE DOMAIN-CONTAINING PROTEIN"/>
    <property type="match status" value="1"/>
</dbReference>
<dbReference type="GO" id="GO:0005351">
    <property type="term" value="F:carbohydrate:proton symporter activity"/>
    <property type="evidence" value="ECO:0007669"/>
    <property type="project" value="TreeGrafter"/>
</dbReference>
<evidence type="ECO:0000256" key="4">
    <source>
        <dbReference type="ARBA" id="ARBA00022989"/>
    </source>
</evidence>
<dbReference type="FunFam" id="1.20.1250.20:FF:000078">
    <property type="entry name" value="MFS maltose transporter, putative"/>
    <property type="match status" value="1"/>
</dbReference>
<dbReference type="EMBL" id="KZ678142">
    <property type="protein sequence ID" value="PSN61928.1"/>
    <property type="molecule type" value="Genomic_DNA"/>
</dbReference>
<dbReference type="InterPro" id="IPR020846">
    <property type="entry name" value="MFS_dom"/>
</dbReference>
<dbReference type="InterPro" id="IPR005828">
    <property type="entry name" value="MFS_sugar_transport-like"/>
</dbReference>
<keyword evidence="5 6" id="KW-0472">Membrane</keyword>
<reference evidence="8 9" key="1">
    <citation type="journal article" date="2018" name="Front. Microbiol.">
        <title>Genome-Wide Analysis of Corynespora cassiicola Leaf Fall Disease Putative Effectors.</title>
        <authorList>
            <person name="Lopez D."/>
            <person name="Ribeiro S."/>
            <person name="Label P."/>
            <person name="Fumanal B."/>
            <person name="Venisse J.S."/>
            <person name="Kohler A."/>
            <person name="de Oliveira R.R."/>
            <person name="Labutti K."/>
            <person name="Lipzen A."/>
            <person name="Lail K."/>
            <person name="Bauer D."/>
            <person name="Ohm R.A."/>
            <person name="Barry K.W."/>
            <person name="Spatafora J."/>
            <person name="Grigoriev I.V."/>
            <person name="Martin F.M."/>
            <person name="Pujade-Renaud V."/>
        </authorList>
    </citation>
    <scope>NUCLEOTIDE SEQUENCE [LARGE SCALE GENOMIC DNA]</scope>
    <source>
        <strain evidence="8 9">Philippines</strain>
    </source>
</reference>
<feature type="transmembrane region" description="Helical" evidence="6">
    <location>
        <begin position="77"/>
        <end position="97"/>
    </location>
</feature>
<proteinExistence type="inferred from homology"/>
<keyword evidence="3 6" id="KW-0812">Transmembrane</keyword>
<evidence type="ECO:0000313" key="9">
    <source>
        <dbReference type="Proteomes" id="UP000240883"/>
    </source>
</evidence>
<feature type="transmembrane region" description="Helical" evidence="6">
    <location>
        <begin position="327"/>
        <end position="349"/>
    </location>
</feature>
<feature type="transmembrane region" description="Helical" evidence="6">
    <location>
        <begin position="139"/>
        <end position="162"/>
    </location>
</feature>
<dbReference type="InterPro" id="IPR036259">
    <property type="entry name" value="MFS_trans_sf"/>
</dbReference>
<feature type="transmembrane region" description="Helical" evidence="6">
    <location>
        <begin position="356"/>
        <end position="376"/>
    </location>
</feature>
<evidence type="ECO:0000256" key="2">
    <source>
        <dbReference type="ARBA" id="ARBA00010992"/>
    </source>
</evidence>
<feature type="transmembrane region" description="Helical" evidence="6">
    <location>
        <begin position="292"/>
        <end position="315"/>
    </location>
</feature>
<dbReference type="Proteomes" id="UP000240883">
    <property type="component" value="Unassembled WGS sequence"/>
</dbReference>
<feature type="transmembrane region" description="Helical" evidence="6">
    <location>
        <begin position="457"/>
        <end position="475"/>
    </location>
</feature>
<feature type="transmembrane region" description="Helical" evidence="6">
    <location>
        <begin position="109"/>
        <end position="127"/>
    </location>
</feature>
<keyword evidence="4 6" id="KW-1133">Transmembrane helix</keyword>
<evidence type="ECO:0000259" key="7">
    <source>
        <dbReference type="PROSITE" id="PS50850"/>
    </source>
</evidence>
<feature type="transmembrane region" description="Helical" evidence="6">
    <location>
        <begin position="424"/>
        <end position="445"/>
    </location>
</feature>